<sequence>MDSKKGIALPLIALISTVLLVTACSEEAVITESQSSQPMAEVIEPSLSQHYIVEREYVGFVRAKDQARLGFELSGQIERIFVDVGDTVEEGQALISLDTRLLITQERQLEAQQAEVSAQLKLIESNLKRQLSLKKKGFSAEVEIDSLTSQKNALLANRQQLKASLEANRLQQEKSIITAPFSGVISQRSVSKGDVVTMGTPTLTLLANALHEVRIGVPTHYVSDIIQQTQWLIRINDEYVAANLLNPGAQVNTQSRTVELRFALPESSNPLDGQLGYLQYEDHREASGYWLPLSALTDGLRGTWNVFVVDREDKVHRAHVDLIFANNDAAYVHGELHAGDRIVASGLHRIIPGQTVQTQTITNQAQNAVALSDQ</sequence>
<proteinExistence type="inferred from homology"/>
<dbReference type="Proteomes" id="UP000464262">
    <property type="component" value="Chromosome 1"/>
</dbReference>
<dbReference type="KEGG" id="vas:GT360_04015"/>
<dbReference type="GO" id="GO:1990281">
    <property type="term" value="C:efflux pump complex"/>
    <property type="evidence" value="ECO:0007669"/>
    <property type="project" value="TreeGrafter"/>
</dbReference>
<name>A0A7Z2T1T8_9VIBR</name>
<dbReference type="SUPFAM" id="SSF111369">
    <property type="entry name" value="HlyD-like secretion proteins"/>
    <property type="match status" value="1"/>
</dbReference>
<evidence type="ECO:0000313" key="7">
    <source>
        <dbReference type="EMBL" id="QIA62726.1"/>
    </source>
</evidence>
<evidence type="ECO:0000259" key="5">
    <source>
        <dbReference type="Pfam" id="PF25917"/>
    </source>
</evidence>
<accession>A0A7Z2T1T8</accession>
<dbReference type="Gene3D" id="2.40.420.20">
    <property type="match status" value="1"/>
</dbReference>
<dbReference type="Pfam" id="PF25917">
    <property type="entry name" value="BSH_RND"/>
    <property type="match status" value="1"/>
</dbReference>
<evidence type="ECO:0000256" key="4">
    <source>
        <dbReference type="SAM" id="Coils"/>
    </source>
</evidence>
<evidence type="ECO:0000313" key="8">
    <source>
        <dbReference type="Proteomes" id="UP000464262"/>
    </source>
</evidence>
<dbReference type="InterPro" id="IPR006143">
    <property type="entry name" value="RND_pump_MFP"/>
</dbReference>
<evidence type="ECO:0000256" key="3">
    <source>
        <dbReference type="ARBA" id="ARBA00022448"/>
    </source>
</evidence>
<dbReference type="RefSeq" id="WP_164647621.1">
    <property type="nucleotide sequence ID" value="NZ_CP047475.1"/>
</dbReference>
<dbReference type="InterPro" id="IPR058625">
    <property type="entry name" value="MdtA-like_BSH"/>
</dbReference>
<dbReference type="EMBL" id="CP047475">
    <property type="protein sequence ID" value="QIA62726.1"/>
    <property type="molecule type" value="Genomic_DNA"/>
</dbReference>
<feature type="coiled-coil region" evidence="4">
    <location>
        <begin position="106"/>
        <end position="164"/>
    </location>
</feature>
<dbReference type="Gene3D" id="1.10.287.470">
    <property type="entry name" value="Helix hairpin bin"/>
    <property type="match status" value="1"/>
</dbReference>
<dbReference type="Gene3D" id="2.40.50.100">
    <property type="match status" value="1"/>
</dbReference>
<evidence type="ECO:0000256" key="2">
    <source>
        <dbReference type="ARBA" id="ARBA00009477"/>
    </source>
</evidence>
<keyword evidence="3" id="KW-0813">Transport</keyword>
<feature type="domain" description="Multidrug resistance protein MdtA-like barrel-sandwich hybrid" evidence="5">
    <location>
        <begin position="70"/>
        <end position="204"/>
    </location>
</feature>
<reference evidence="7 8" key="1">
    <citation type="submission" date="2020-01" db="EMBL/GenBank/DDBJ databases">
        <title>Whole genome and functional gene identification of agarase of Vibrio HN897.</title>
        <authorList>
            <person name="Liu Y."/>
            <person name="Zhao Z."/>
        </authorList>
    </citation>
    <scope>NUCLEOTIDE SEQUENCE [LARGE SCALE GENOMIC DNA]</scope>
    <source>
        <strain evidence="7 8">HN897</strain>
    </source>
</reference>
<dbReference type="PANTHER" id="PTHR30469">
    <property type="entry name" value="MULTIDRUG RESISTANCE PROTEIN MDTA"/>
    <property type="match status" value="1"/>
</dbReference>
<feature type="domain" description="Multidrug resistance protein MdtA-like C-terminal permuted SH3" evidence="6">
    <location>
        <begin position="292"/>
        <end position="349"/>
    </location>
</feature>
<dbReference type="Pfam" id="PF25967">
    <property type="entry name" value="RND-MFP_C"/>
    <property type="match status" value="1"/>
</dbReference>
<dbReference type="NCBIfam" id="TIGR01730">
    <property type="entry name" value="RND_mfp"/>
    <property type="match status" value="1"/>
</dbReference>
<organism evidence="7 8">
    <name type="scientific">Vibrio astriarenae</name>
    <dbReference type="NCBI Taxonomy" id="1481923"/>
    <lineage>
        <taxon>Bacteria</taxon>
        <taxon>Pseudomonadati</taxon>
        <taxon>Pseudomonadota</taxon>
        <taxon>Gammaproteobacteria</taxon>
        <taxon>Vibrionales</taxon>
        <taxon>Vibrionaceae</taxon>
        <taxon>Vibrio</taxon>
    </lineage>
</organism>
<protein>
    <submittedName>
        <fullName evidence="7">Efflux RND transporter periplasmic adaptor subunit</fullName>
    </submittedName>
</protein>
<keyword evidence="4" id="KW-0175">Coiled coil</keyword>
<evidence type="ECO:0000256" key="1">
    <source>
        <dbReference type="ARBA" id="ARBA00004196"/>
    </source>
</evidence>
<dbReference type="GO" id="GO:0015562">
    <property type="term" value="F:efflux transmembrane transporter activity"/>
    <property type="evidence" value="ECO:0007669"/>
    <property type="project" value="TreeGrafter"/>
</dbReference>
<gene>
    <name evidence="7" type="ORF">GT360_04015</name>
</gene>
<dbReference type="PANTHER" id="PTHR30469:SF11">
    <property type="entry name" value="BLL4320 PROTEIN"/>
    <property type="match status" value="1"/>
</dbReference>
<dbReference type="PROSITE" id="PS51257">
    <property type="entry name" value="PROKAR_LIPOPROTEIN"/>
    <property type="match status" value="1"/>
</dbReference>
<dbReference type="AlphaFoldDB" id="A0A7Z2T1T8"/>
<evidence type="ECO:0000259" key="6">
    <source>
        <dbReference type="Pfam" id="PF25967"/>
    </source>
</evidence>
<keyword evidence="8" id="KW-1185">Reference proteome</keyword>
<comment type="similarity">
    <text evidence="2">Belongs to the membrane fusion protein (MFP) (TC 8.A.1) family.</text>
</comment>
<dbReference type="InterPro" id="IPR058627">
    <property type="entry name" value="MdtA-like_C"/>
</dbReference>
<comment type="subcellular location">
    <subcellularLocation>
        <location evidence="1">Cell envelope</location>
    </subcellularLocation>
</comment>
<dbReference type="Gene3D" id="2.40.30.170">
    <property type="match status" value="1"/>
</dbReference>